<evidence type="ECO:0000256" key="2">
    <source>
        <dbReference type="ARBA" id="ARBA00022679"/>
    </source>
</evidence>
<sequence>MDKTLQGLIDTLKSTLLDLRSDADGGSLQAALHDTEKLPDQKLYLLASEALDLLSEVRLVLEPSQLVLADHFFGYMSTKALCAAVELNIPDMLASGPMTLSQLASQCNGRPDRLGQVMRTLRNNGIFSYDAETDSYQNNSVSTLLLSSHWTQWRNWIELYGNEFYDMARGIPVSCKNDVARCPAQVNYDTDDTMFKYFTDQGWIPKLHETFSGGAVAQAPGIIQDYPWEEVATSTVLDIGGGGGGLIASLLQEYKTMKGAILEVPRVIEQARFNFHSPEGRYTDVGHQIPPESLIEGDFFEEVPPSDVYTIKWCLHDWNDQKASQILTNIRKAITETPNSRLVVLESVLKDGHMGRMSRYADMNMMVAVGGKERDEKQWRQLAAETGWDLRAIYNLRNSWPCALEFVPVWPLKSAPLASAYIASTRPRCVVADMRFLEPWDGDRGNPYVRIDPAPGFNRMNFEWRDYAVTIEDARPTMRDFALDIHGFAYIEDVISKDVVDALRGSDKSAVKALYYPHVEDLVKRISGARRIIIFDHTQRKRRLDLSKTQNDDGKEQPATMSAKGAIRRLRMNIDESEDAEELLKGRVQMINVWRPLNGPVQDWPLATMDYRSVKPSDMYPCDLLKGEYEERGQTATFTYSDQHKWYYLDRQETNEVTIIKIWDSRTDGVSTFCAHAAFNHPDAPLDVEPRESVEVRCLVIY</sequence>
<dbReference type="Pfam" id="PF00891">
    <property type="entry name" value="Methyltransf_2"/>
    <property type="match status" value="1"/>
</dbReference>
<keyword evidence="1" id="KW-0489">Methyltransferase</keyword>
<evidence type="ECO:0000259" key="5">
    <source>
        <dbReference type="Pfam" id="PF00891"/>
    </source>
</evidence>
<dbReference type="SUPFAM" id="SSF53335">
    <property type="entry name" value="S-adenosyl-L-methionine-dependent methyltransferases"/>
    <property type="match status" value="1"/>
</dbReference>
<dbReference type="InterPro" id="IPR016461">
    <property type="entry name" value="COMT-like"/>
</dbReference>
<feature type="domain" description="O-methyltransferase dimerisation" evidence="6">
    <location>
        <begin position="70"/>
        <end position="148"/>
    </location>
</feature>
<keyword evidence="2" id="KW-0808">Transferase</keyword>
<feature type="domain" description="O-methyltransferase C-terminal" evidence="5">
    <location>
        <begin position="234"/>
        <end position="388"/>
    </location>
</feature>
<proteinExistence type="inferred from homology"/>
<dbReference type="InterPro" id="IPR044053">
    <property type="entry name" value="AsaB-like"/>
</dbReference>
<dbReference type="AlphaFoldDB" id="A0A4Q4TCW0"/>
<evidence type="ECO:0000313" key="8">
    <source>
        <dbReference type="Proteomes" id="UP000293360"/>
    </source>
</evidence>
<dbReference type="GO" id="GO:0008171">
    <property type="term" value="F:O-methyltransferase activity"/>
    <property type="evidence" value="ECO:0007669"/>
    <property type="project" value="InterPro"/>
</dbReference>
<dbReference type="OrthoDB" id="1606438at2759"/>
<name>A0A4Q4TCW0_9PEZI</name>
<dbReference type="Pfam" id="PF08100">
    <property type="entry name" value="Dimerisation"/>
    <property type="match status" value="1"/>
</dbReference>
<dbReference type="SUPFAM" id="SSF46785">
    <property type="entry name" value="Winged helix' DNA-binding domain"/>
    <property type="match status" value="1"/>
</dbReference>
<evidence type="ECO:0000256" key="1">
    <source>
        <dbReference type="ARBA" id="ARBA00022603"/>
    </source>
</evidence>
<keyword evidence="3" id="KW-0949">S-adenosyl-L-methionine</keyword>
<gene>
    <name evidence="7" type="ORF">DL764_004369</name>
</gene>
<comment type="similarity">
    <text evidence="4">Belongs to the asaB hydroxylase/desaturase family.</text>
</comment>
<accession>A0A4Q4TCW0</accession>
<dbReference type="GO" id="GO:0032259">
    <property type="term" value="P:methylation"/>
    <property type="evidence" value="ECO:0007669"/>
    <property type="project" value="UniProtKB-KW"/>
</dbReference>
<evidence type="ECO:0000313" key="7">
    <source>
        <dbReference type="EMBL" id="RYP04561.1"/>
    </source>
</evidence>
<comment type="caution">
    <text evidence="7">The sequence shown here is derived from an EMBL/GenBank/DDBJ whole genome shotgun (WGS) entry which is preliminary data.</text>
</comment>
<dbReference type="PANTHER" id="PTHR34598">
    <property type="entry name" value="BLL6449 PROTEIN"/>
    <property type="match status" value="1"/>
</dbReference>
<keyword evidence="8" id="KW-1185">Reference proteome</keyword>
<dbReference type="Gene3D" id="1.10.10.10">
    <property type="entry name" value="Winged helix-like DNA-binding domain superfamily/Winged helix DNA-binding domain"/>
    <property type="match status" value="1"/>
</dbReference>
<dbReference type="EMBL" id="QJNU01000205">
    <property type="protein sequence ID" value="RYP04561.1"/>
    <property type="molecule type" value="Genomic_DNA"/>
</dbReference>
<dbReference type="InterPro" id="IPR036390">
    <property type="entry name" value="WH_DNA-bd_sf"/>
</dbReference>
<dbReference type="GO" id="GO:0016491">
    <property type="term" value="F:oxidoreductase activity"/>
    <property type="evidence" value="ECO:0007669"/>
    <property type="project" value="InterPro"/>
</dbReference>
<dbReference type="Gene3D" id="3.40.50.150">
    <property type="entry name" value="Vaccinia Virus protein VP39"/>
    <property type="match status" value="1"/>
</dbReference>
<evidence type="ECO:0000256" key="4">
    <source>
        <dbReference type="ARBA" id="ARBA00023604"/>
    </source>
</evidence>
<protein>
    <recommendedName>
        <fullName evidence="9">O-methyltransferase domain-containing protein</fullName>
    </recommendedName>
</protein>
<dbReference type="Proteomes" id="UP000293360">
    <property type="component" value="Unassembled WGS sequence"/>
</dbReference>
<dbReference type="InterPro" id="IPR001077">
    <property type="entry name" value="COMT_C"/>
</dbReference>
<dbReference type="InterPro" id="IPR012967">
    <property type="entry name" value="COMT_dimerisation"/>
</dbReference>
<dbReference type="PROSITE" id="PS51683">
    <property type="entry name" value="SAM_OMT_II"/>
    <property type="match status" value="1"/>
</dbReference>
<dbReference type="NCBIfam" id="NF041278">
    <property type="entry name" value="CmcJ_NvfI_EfuI"/>
    <property type="match status" value="1"/>
</dbReference>
<dbReference type="InterPro" id="IPR029063">
    <property type="entry name" value="SAM-dependent_MTases_sf"/>
</dbReference>
<dbReference type="GO" id="GO:0046983">
    <property type="term" value="F:protein dimerization activity"/>
    <property type="evidence" value="ECO:0007669"/>
    <property type="project" value="InterPro"/>
</dbReference>
<reference evidence="7 8" key="1">
    <citation type="submission" date="2018-06" db="EMBL/GenBank/DDBJ databases">
        <title>Complete Genomes of Monosporascus.</title>
        <authorList>
            <person name="Robinson A.J."/>
            <person name="Natvig D.O."/>
        </authorList>
    </citation>
    <scope>NUCLEOTIDE SEQUENCE [LARGE SCALE GENOMIC DNA]</scope>
    <source>
        <strain evidence="7 8">CBS 110550</strain>
    </source>
</reference>
<dbReference type="PANTHER" id="PTHR34598:SF3">
    <property type="entry name" value="OXIDOREDUCTASE AN1597"/>
    <property type="match status" value="1"/>
</dbReference>
<evidence type="ECO:0000256" key="3">
    <source>
        <dbReference type="ARBA" id="ARBA00022691"/>
    </source>
</evidence>
<evidence type="ECO:0000259" key="6">
    <source>
        <dbReference type="Pfam" id="PF08100"/>
    </source>
</evidence>
<dbReference type="InterPro" id="IPR036388">
    <property type="entry name" value="WH-like_DNA-bd_sf"/>
</dbReference>
<organism evidence="7 8">
    <name type="scientific">Monosporascus ibericus</name>
    <dbReference type="NCBI Taxonomy" id="155417"/>
    <lineage>
        <taxon>Eukaryota</taxon>
        <taxon>Fungi</taxon>
        <taxon>Dikarya</taxon>
        <taxon>Ascomycota</taxon>
        <taxon>Pezizomycotina</taxon>
        <taxon>Sordariomycetes</taxon>
        <taxon>Xylariomycetidae</taxon>
        <taxon>Xylariales</taxon>
        <taxon>Xylariales incertae sedis</taxon>
        <taxon>Monosporascus</taxon>
    </lineage>
</organism>
<evidence type="ECO:0008006" key="9">
    <source>
        <dbReference type="Google" id="ProtNLM"/>
    </source>
</evidence>